<proteinExistence type="predicted"/>
<accession>A0A6A5RMX6</accession>
<evidence type="ECO:0000313" key="1">
    <source>
        <dbReference type="EMBL" id="KAF1927706.1"/>
    </source>
</evidence>
<protein>
    <submittedName>
        <fullName evidence="1">Uncharacterized protein</fullName>
    </submittedName>
</protein>
<evidence type="ECO:0000313" key="2">
    <source>
        <dbReference type="Proteomes" id="UP000800082"/>
    </source>
</evidence>
<keyword evidence="2" id="KW-1185">Reference proteome</keyword>
<sequence>MLTRWSRMKQVANNAEWNGLCTLVLALKAIAQFEEAKNSTQKEGDVRTSDGCRTAHVGKYEGVSDGISIKQQRHVAGGRGGVSK</sequence>
<gene>
    <name evidence="1" type="ORF">M421DRAFT_173487</name>
</gene>
<dbReference type="GeneID" id="54345451"/>
<organism evidence="1 2">
    <name type="scientific">Didymella exigua CBS 183.55</name>
    <dbReference type="NCBI Taxonomy" id="1150837"/>
    <lineage>
        <taxon>Eukaryota</taxon>
        <taxon>Fungi</taxon>
        <taxon>Dikarya</taxon>
        <taxon>Ascomycota</taxon>
        <taxon>Pezizomycotina</taxon>
        <taxon>Dothideomycetes</taxon>
        <taxon>Pleosporomycetidae</taxon>
        <taxon>Pleosporales</taxon>
        <taxon>Pleosporineae</taxon>
        <taxon>Didymellaceae</taxon>
        <taxon>Didymella</taxon>
    </lineage>
</organism>
<dbReference type="EMBL" id="ML978971">
    <property type="protein sequence ID" value="KAF1927706.1"/>
    <property type="molecule type" value="Genomic_DNA"/>
</dbReference>
<dbReference type="RefSeq" id="XP_033447958.1">
    <property type="nucleotide sequence ID" value="XM_033587804.1"/>
</dbReference>
<reference evidence="1" key="1">
    <citation type="journal article" date="2020" name="Stud. Mycol.">
        <title>101 Dothideomycetes genomes: a test case for predicting lifestyles and emergence of pathogens.</title>
        <authorList>
            <person name="Haridas S."/>
            <person name="Albert R."/>
            <person name="Binder M."/>
            <person name="Bloem J."/>
            <person name="Labutti K."/>
            <person name="Salamov A."/>
            <person name="Andreopoulos B."/>
            <person name="Baker S."/>
            <person name="Barry K."/>
            <person name="Bills G."/>
            <person name="Bluhm B."/>
            <person name="Cannon C."/>
            <person name="Castanera R."/>
            <person name="Culley D."/>
            <person name="Daum C."/>
            <person name="Ezra D."/>
            <person name="Gonzalez J."/>
            <person name="Henrissat B."/>
            <person name="Kuo A."/>
            <person name="Liang C."/>
            <person name="Lipzen A."/>
            <person name="Lutzoni F."/>
            <person name="Magnuson J."/>
            <person name="Mondo S."/>
            <person name="Nolan M."/>
            <person name="Ohm R."/>
            <person name="Pangilinan J."/>
            <person name="Park H.-J."/>
            <person name="Ramirez L."/>
            <person name="Alfaro M."/>
            <person name="Sun H."/>
            <person name="Tritt A."/>
            <person name="Yoshinaga Y."/>
            <person name="Zwiers L.-H."/>
            <person name="Turgeon B."/>
            <person name="Goodwin S."/>
            <person name="Spatafora J."/>
            <person name="Crous P."/>
            <person name="Grigoriev I."/>
        </authorList>
    </citation>
    <scope>NUCLEOTIDE SEQUENCE</scope>
    <source>
        <strain evidence="1">CBS 183.55</strain>
    </source>
</reference>
<dbReference type="AlphaFoldDB" id="A0A6A5RMX6"/>
<dbReference type="Proteomes" id="UP000800082">
    <property type="component" value="Unassembled WGS sequence"/>
</dbReference>
<name>A0A6A5RMX6_9PLEO</name>